<protein>
    <submittedName>
        <fullName evidence="2">2653_t:CDS:1</fullName>
    </submittedName>
</protein>
<keyword evidence="3" id="KW-1185">Reference proteome</keyword>
<reference evidence="2 3" key="1">
    <citation type="submission" date="2021-06" db="EMBL/GenBank/DDBJ databases">
        <authorList>
            <person name="Kallberg Y."/>
            <person name="Tangrot J."/>
            <person name="Rosling A."/>
        </authorList>
    </citation>
    <scope>NUCLEOTIDE SEQUENCE [LARGE SCALE GENOMIC DNA]</scope>
    <source>
        <strain evidence="2 3">120-4 pot B 10/14</strain>
    </source>
</reference>
<dbReference type="Proteomes" id="UP000789901">
    <property type="component" value="Unassembled WGS sequence"/>
</dbReference>
<comment type="caution">
    <text evidence="2">The sequence shown here is derived from an EMBL/GenBank/DDBJ whole genome shotgun (WGS) entry which is preliminary data.</text>
</comment>
<feature type="region of interest" description="Disordered" evidence="1">
    <location>
        <begin position="27"/>
        <end position="55"/>
    </location>
</feature>
<sequence length="55" mass="6231">EFDIPTRFDELGKIATIARTLMTKRALEPSNANNMTPKTKRTKRALEPSNVNNTQ</sequence>
<name>A0ABN7WUH7_GIGMA</name>
<organism evidence="2 3">
    <name type="scientific">Gigaspora margarita</name>
    <dbReference type="NCBI Taxonomy" id="4874"/>
    <lineage>
        <taxon>Eukaryota</taxon>
        <taxon>Fungi</taxon>
        <taxon>Fungi incertae sedis</taxon>
        <taxon>Mucoromycota</taxon>
        <taxon>Glomeromycotina</taxon>
        <taxon>Glomeromycetes</taxon>
        <taxon>Diversisporales</taxon>
        <taxon>Gigasporaceae</taxon>
        <taxon>Gigaspora</taxon>
    </lineage>
</organism>
<accession>A0ABN7WUH7</accession>
<dbReference type="EMBL" id="CAJVQB010065178">
    <property type="protein sequence ID" value="CAG8841210.1"/>
    <property type="molecule type" value="Genomic_DNA"/>
</dbReference>
<feature type="non-terminal residue" evidence="2">
    <location>
        <position position="1"/>
    </location>
</feature>
<evidence type="ECO:0000313" key="3">
    <source>
        <dbReference type="Proteomes" id="UP000789901"/>
    </source>
</evidence>
<evidence type="ECO:0000256" key="1">
    <source>
        <dbReference type="SAM" id="MobiDB-lite"/>
    </source>
</evidence>
<proteinExistence type="predicted"/>
<evidence type="ECO:0000313" key="2">
    <source>
        <dbReference type="EMBL" id="CAG8841210.1"/>
    </source>
</evidence>
<gene>
    <name evidence="2" type="ORF">GMARGA_LOCUS35304</name>
</gene>